<dbReference type="OrthoDB" id="10383490at2759"/>
<dbReference type="InterPro" id="IPR004875">
    <property type="entry name" value="DDE_SF_endonuclease_dom"/>
</dbReference>
<evidence type="ECO:0000313" key="3">
    <source>
        <dbReference type="Proteomes" id="UP000789759"/>
    </source>
</evidence>
<protein>
    <submittedName>
        <fullName evidence="2">23820_t:CDS:1</fullName>
    </submittedName>
</protein>
<feature type="domain" description="DDE-1" evidence="1">
    <location>
        <begin position="15"/>
        <end position="64"/>
    </location>
</feature>
<comment type="caution">
    <text evidence="2">The sequence shown here is derived from an EMBL/GenBank/DDBJ whole genome shotgun (WGS) entry which is preliminary data.</text>
</comment>
<evidence type="ECO:0000313" key="2">
    <source>
        <dbReference type="EMBL" id="CAG8477924.1"/>
    </source>
</evidence>
<keyword evidence="3" id="KW-1185">Reference proteome</keyword>
<dbReference type="Proteomes" id="UP000789759">
    <property type="component" value="Unassembled WGS sequence"/>
</dbReference>
<name>A0A9N8W5P3_9GLOM</name>
<proteinExistence type="predicted"/>
<dbReference type="EMBL" id="CAJVQA010000498">
    <property type="protein sequence ID" value="CAG8477924.1"/>
    <property type="molecule type" value="Genomic_DNA"/>
</dbReference>
<dbReference type="AlphaFoldDB" id="A0A9N8W5P3"/>
<evidence type="ECO:0000259" key="1">
    <source>
        <dbReference type="Pfam" id="PF03184"/>
    </source>
</evidence>
<gene>
    <name evidence="2" type="ORF">CPELLU_LOCUS1385</name>
</gene>
<sequence length="164" mass="18797">MKILAKKEKYLKMDDERDLRIVILPSRITSKIQPIDAGIIAAFKHCYYHFLLQHAIDHNEAGESDIYKTIANCFHHTGLFDYEISVTICEVYPNNKDLFVAADLEELLKLLSICHSINLAQYTNLLEEMNIVFQKFTDADLLELAAQKNDDSTENSISKDTKIS</sequence>
<accession>A0A9N8W5P3</accession>
<reference evidence="2" key="1">
    <citation type="submission" date="2021-06" db="EMBL/GenBank/DDBJ databases">
        <authorList>
            <person name="Kallberg Y."/>
            <person name="Tangrot J."/>
            <person name="Rosling A."/>
        </authorList>
    </citation>
    <scope>NUCLEOTIDE SEQUENCE</scope>
    <source>
        <strain evidence="2">FL966</strain>
    </source>
</reference>
<dbReference type="Pfam" id="PF03184">
    <property type="entry name" value="DDE_1"/>
    <property type="match status" value="1"/>
</dbReference>
<organism evidence="2 3">
    <name type="scientific">Cetraspora pellucida</name>
    <dbReference type="NCBI Taxonomy" id="1433469"/>
    <lineage>
        <taxon>Eukaryota</taxon>
        <taxon>Fungi</taxon>
        <taxon>Fungi incertae sedis</taxon>
        <taxon>Mucoromycota</taxon>
        <taxon>Glomeromycotina</taxon>
        <taxon>Glomeromycetes</taxon>
        <taxon>Diversisporales</taxon>
        <taxon>Gigasporaceae</taxon>
        <taxon>Cetraspora</taxon>
    </lineage>
</organism>
<dbReference type="GO" id="GO:0003676">
    <property type="term" value="F:nucleic acid binding"/>
    <property type="evidence" value="ECO:0007669"/>
    <property type="project" value="InterPro"/>
</dbReference>